<feature type="region of interest" description="Disordered" evidence="1">
    <location>
        <begin position="1"/>
        <end position="73"/>
    </location>
</feature>
<dbReference type="Proteomes" id="UP000275078">
    <property type="component" value="Unassembled WGS sequence"/>
</dbReference>
<reference evidence="2 3" key="1">
    <citation type="journal article" date="2018" name="Nat. Ecol. Evol.">
        <title>Pezizomycetes genomes reveal the molecular basis of ectomycorrhizal truffle lifestyle.</title>
        <authorList>
            <person name="Murat C."/>
            <person name="Payen T."/>
            <person name="Noel B."/>
            <person name="Kuo A."/>
            <person name="Morin E."/>
            <person name="Chen J."/>
            <person name="Kohler A."/>
            <person name="Krizsan K."/>
            <person name="Balestrini R."/>
            <person name="Da Silva C."/>
            <person name="Montanini B."/>
            <person name="Hainaut M."/>
            <person name="Levati E."/>
            <person name="Barry K.W."/>
            <person name="Belfiori B."/>
            <person name="Cichocki N."/>
            <person name="Clum A."/>
            <person name="Dockter R.B."/>
            <person name="Fauchery L."/>
            <person name="Guy J."/>
            <person name="Iotti M."/>
            <person name="Le Tacon F."/>
            <person name="Lindquist E.A."/>
            <person name="Lipzen A."/>
            <person name="Malagnac F."/>
            <person name="Mello A."/>
            <person name="Molinier V."/>
            <person name="Miyauchi S."/>
            <person name="Poulain J."/>
            <person name="Riccioni C."/>
            <person name="Rubini A."/>
            <person name="Sitrit Y."/>
            <person name="Splivallo R."/>
            <person name="Traeger S."/>
            <person name="Wang M."/>
            <person name="Zifcakova L."/>
            <person name="Wipf D."/>
            <person name="Zambonelli A."/>
            <person name="Paolocci F."/>
            <person name="Nowrousian M."/>
            <person name="Ottonello S."/>
            <person name="Baldrian P."/>
            <person name="Spatafora J.W."/>
            <person name="Henrissat B."/>
            <person name="Nagy L.G."/>
            <person name="Aury J.M."/>
            <person name="Wincker P."/>
            <person name="Grigoriev I.V."/>
            <person name="Bonfante P."/>
            <person name="Martin F.M."/>
        </authorList>
    </citation>
    <scope>NUCLEOTIDE SEQUENCE [LARGE SCALE GENOMIC DNA]</scope>
    <source>
        <strain evidence="2 3">RN42</strain>
    </source>
</reference>
<gene>
    <name evidence="2" type="ORF">BJ508DRAFT_311399</name>
</gene>
<feature type="compositionally biased region" description="Polar residues" evidence="1">
    <location>
        <begin position="17"/>
        <end position="27"/>
    </location>
</feature>
<evidence type="ECO:0000313" key="2">
    <source>
        <dbReference type="EMBL" id="RPA76079.1"/>
    </source>
</evidence>
<accession>A0A3N4HQU4</accession>
<feature type="compositionally biased region" description="Low complexity" evidence="1">
    <location>
        <begin position="1"/>
        <end position="16"/>
    </location>
</feature>
<dbReference type="AlphaFoldDB" id="A0A3N4HQU4"/>
<dbReference type="EMBL" id="ML119751">
    <property type="protein sequence ID" value="RPA76079.1"/>
    <property type="molecule type" value="Genomic_DNA"/>
</dbReference>
<evidence type="ECO:0000256" key="1">
    <source>
        <dbReference type="SAM" id="MobiDB-lite"/>
    </source>
</evidence>
<name>A0A3N4HQU4_ASCIM</name>
<organism evidence="2 3">
    <name type="scientific">Ascobolus immersus RN42</name>
    <dbReference type="NCBI Taxonomy" id="1160509"/>
    <lineage>
        <taxon>Eukaryota</taxon>
        <taxon>Fungi</taxon>
        <taxon>Dikarya</taxon>
        <taxon>Ascomycota</taxon>
        <taxon>Pezizomycotina</taxon>
        <taxon>Pezizomycetes</taxon>
        <taxon>Pezizales</taxon>
        <taxon>Ascobolaceae</taxon>
        <taxon>Ascobolus</taxon>
    </lineage>
</organism>
<proteinExistence type="predicted"/>
<sequence length="259" mass="29550">MSTPSLPSSPSSSSSSQGNHDVGTQQVPPDHTQAAEHQADDEAPEVETHQLSTPAADERAPLRGTDFNAPYPIYRSRDPYEQYYDEWSEGSELDPHYDPEWWSDDKIHDHNMYYALEDDYSTKKTMLQSYSNDIRGAFGLASKKLDKPSDIMETIELLISYGGRFFSRDEISLIFDEFAAAVMELGELSEQVALKRMEFLRSRYRVGKRPGFTDKESDNIKVRVADKFATLQIQSKARERSCPVHDARSMHMSHLFNPN</sequence>
<keyword evidence="3" id="KW-1185">Reference proteome</keyword>
<evidence type="ECO:0000313" key="3">
    <source>
        <dbReference type="Proteomes" id="UP000275078"/>
    </source>
</evidence>
<protein>
    <submittedName>
        <fullName evidence="2">Uncharacterized protein</fullName>
    </submittedName>
</protein>